<dbReference type="PANTHER" id="PTHR46586:SF3">
    <property type="entry name" value="ANKYRIN REPEAT-CONTAINING PROTEIN"/>
    <property type="match status" value="1"/>
</dbReference>
<name>A0A8S3UGA5_MYTED</name>
<dbReference type="Proteomes" id="UP000683360">
    <property type="component" value="Unassembled WGS sequence"/>
</dbReference>
<reference evidence="1" key="1">
    <citation type="submission" date="2021-03" db="EMBL/GenBank/DDBJ databases">
        <authorList>
            <person name="Bekaert M."/>
        </authorList>
    </citation>
    <scope>NUCLEOTIDE SEQUENCE</scope>
</reference>
<accession>A0A8S3UGA5</accession>
<dbReference type="Pfam" id="PF12796">
    <property type="entry name" value="Ank_2"/>
    <property type="match status" value="2"/>
</dbReference>
<evidence type="ECO:0000313" key="2">
    <source>
        <dbReference type="Proteomes" id="UP000683360"/>
    </source>
</evidence>
<evidence type="ECO:0000313" key="1">
    <source>
        <dbReference type="EMBL" id="CAG2242508.1"/>
    </source>
</evidence>
<keyword evidence="2" id="KW-1185">Reference proteome</keyword>
<dbReference type="Gene3D" id="1.25.40.20">
    <property type="entry name" value="Ankyrin repeat-containing domain"/>
    <property type="match status" value="3"/>
</dbReference>
<dbReference type="InterPro" id="IPR002110">
    <property type="entry name" value="Ankyrin_rpt"/>
</dbReference>
<dbReference type="PANTHER" id="PTHR46586">
    <property type="entry name" value="ANKYRIN REPEAT-CONTAINING PROTEIN"/>
    <property type="match status" value="1"/>
</dbReference>
<dbReference type="AlphaFoldDB" id="A0A8S3UGA5"/>
<protein>
    <recommendedName>
        <fullName evidence="3">Ankyrin repeat protein</fullName>
    </recommendedName>
</protein>
<dbReference type="OrthoDB" id="151517at2759"/>
<evidence type="ECO:0008006" key="3">
    <source>
        <dbReference type="Google" id="ProtNLM"/>
    </source>
</evidence>
<sequence>MLLNACQYKRLNSVKFLFKSFKHETFDFNEILIAVVKNVRKESNTEVLQCLLENVKGSSSEMSKSILSVCEIIWPKDMDALLKNADPSLFDSKSILKRAVRNRRKGSLECLVKWIITNVNPNILDLTEIMNIVCVLQVLEIGKLLIQTIENSLLDVNVIMIAAIQKHWEGEHESFILWLISHIDLALFNFKTIEAEACKNGKLDEIKLLLSKTDHNLFDLGKIMQNACEHGKLDIVQYLLSDDDRTKLQVDTAIVSACSTGHLHIVKYVIKNCDLALLNIKLAMQKAVVCGQHEIVAWLLFNCDHDMFDISNLMNKACSFGWLDIVKWLFEKIDISLFDMLMAIHEACNKCHIELIEFLIENVRFSEDSLKSVMTLSCFRGNIDIVKLLLHKQNDDCHMYDMRVAMNDACSGGRIELVQWLLKSSNRHDKFDMEFVLKWVCINEHLNLATWIFDNIDHSSISWSSLFHWVCSKGHIASMNFLLQKIDNKLLNFKRALTDTCIEGHLNVVHRLFEIHRFSLIEVKHAMNECIRFEHAIINKWIMQNIGINANDIKMTLEWTQENNNIRLMTFLVLNIDITDTINILCSKGHFELIQWILLNVHAPLLDFNILMNEASRHGRLDIVKNIFERFMTTVKF</sequence>
<gene>
    <name evidence="1" type="ORF">MEDL_54694</name>
</gene>
<comment type="caution">
    <text evidence="1">The sequence shown here is derived from an EMBL/GenBank/DDBJ whole genome shotgun (WGS) entry which is preliminary data.</text>
</comment>
<dbReference type="SMART" id="SM00248">
    <property type="entry name" value="ANK"/>
    <property type="match status" value="9"/>
</dbReference>
<dbReference type="InterPro" id="IPR036770">
    <property type="entry name" value="Ankyrin_rpt-contain_sf"/>
</dbReference>
<organism evidence="1 2">
    <name type="scientific">Mytilus edulis</name>
    <name type="common">Blue mussel</name>
    <dbReference type="NCBI Taxonomy" id="6550"/>
    <lineage>
        <taxon>Eukaryota</taxon>
        <taxon>Metazoa</taxon>
        <taxon>Spiralia</taxon>
        <taxon>Lophotrochozoa</taxon>
        <taxon>Mollusca</taxon>
        <taxon>Bivalvia</taxon>
        <taxon>Autobranchia</taxon>
        <taxon>Pteriomorphia</taxon>
        <taxon>Mytilida</taxon>
        <taxon>Mytiloidea</taxon>
        <taxon>Mytilidae</taxon>
        <taxon>Mytilinae</taxon>
        <taxon>Mytilus</taxon>
    </lineage>
</organism>
<dbReference type="SUPFAM" id="SSF48403">
    <property type="entry name" value="Ankyrin repeat"/>
    <property type="match status" value="1"/>
</dbReference>
<dbReference type="InterPro" id="IPR052050">
    <property type="entry name" value="SecEffector_AnkRepeat"/>
</dbReference>
<dbReference type="EMBL" id="CAJPWZ010002675">
    <property type="protein sequence ID" value="CAG2242508.1"/>
    <property type="molecule type" value="Genomic_DNA"/>
</dbReference>
<proteinExistence type="predicted"/>